<accession>A0A369T5K4</accession>
<keyword evidence="3" id="KW-1185">Reference proteome</keyword>
<feature type="region of interest" description="Disordered" evidence="1">
    <location>
        <begin position="102"/>
        <end position="128"/>
    </location>
</feature>
<comment type="caution">
    <text evidence="2">The sequence shown here is derived from an EMBL/GenBank/DDBJ whole genome shotgun (WGS) entry which is preliminary data.</text>
</comment>
<name>A0A369T5K4_9PROT</name>
<dbReference type="EMBL" id="QPMH01000023">
    <property type="protein sequence ID" value="RDD60599.1"/>
    <property type="molecule type" value="Genomic_DNA"/>
</dbReference>
<dbReference type="AlphaFoldDB" id="A0A369T5K4"/>
<evidence type="ECO:0000313" key="2">
    <source>
        <dbReference type="EMBL" id="RDD60599.1"/>
    </source>
</evidence>
<organism evidence="2 3">
    <name type="scientific">Ferruginivarius sediminum</name>
    <dbReference type="NCBI Taxonomy" id="2661937"/>
    <lineage>
        <taxon>Bacteria</taxon>
        <taxon>Pseudomonadati</taxon>
        <taxon>Pseudomonadota</taxon>
        <taxon>Alphaproteobacteria</taxon>
        <taxon>Rhodospirillales</taxon>
        <taxon>Rhodospirillaceae</taxon>
        <taxon>Ferruginivarius</taxon>
    </lineage>
</organism>
<protein>
    <submittedName>
        <fullName evidence="2">Uncharacterized protein</fullName>
    </submittedName>
</protein>
<evidence type="ECO:0000313" key="3">
    <source>
        <dbReference type="Proteomes" id="UP000253941"/>
    </source>
</evidence>
<sequence length="128" mass="14852">MIEFNIRRPGNDPPDTLAALRDEARRLQQDGTCDDPAFVAEQLRQAAEELEERFVRLLKDDLEAALDGRPDRPRSRHLLRRSPSLLERTKWRMPEIARWGMNRTGADREKAETTLDKLLMPDEGDTRS</sequence>
<reference evidence="2 3" key="1">
    <citation type="submission" date="2018-07" db="EMBL/GenBank/DDBJ databases">
        <title>Venubactetium sediminum gen. nov., sp. nov., isolated from a marine solar saltern.</title>
        <authorList>
            <person name="Wang S."/>
        </authorList>
    </citation>
    <scope>NUCLEOTIDE SEQUENCE [LARGE SCALE GENOMIC DNA]</scope>
    <source>
        <strain evidence="2 3">WD2A32</strain>
    </source>
</reference>
<gene>
    <name evidence="2" type="ORF">DRB17_17150</name>
</gene>
<dbReference type="Proteomes" id="UP000253941">
    <property type="component" value="Unassembled WGS sequence"/>
</dbReference>
<evidence type="ECO:0000256" key="1">
    <source>
        <dbReference type="SAM" id="MobiDB-lite"/>
    </source>
</evidence>
<feature type="compositionally biased region" description="Basic and acidic residues" evidence="1">
    <location>
        <begin position="105"/>
        <end position="115"/>
    </location>
</feature>
<dbReference type="RefSeq" id="WP_114583456.1">
    <property type="nucleotide sequence ID" value="NZ_QPMH01000023.1"/>
</dbReference>
<proteinExistence type="predicted"/>